<keyword evidence="5" id="KW-1185">Reference proteome</keyword>
<reference evidence="4 5" key="1">
    <citation type="journal article" date="2016" name="Mol. Biol. Evol.">
        <title>Comparative Genomics of Early-Diverging Mushroom-Forming Fungi Provides Insights into the Origins of Lignocellulose Decay Capabilities.</title>
        <authorList>
            <person name="Nagy L.G."/>
            <person name="Riley R."/>
            <person name="Tritt A."/>
            <person name="Adam C."/>
            <person name="Daum C."/>
            <person name="Floudas D."/>
            <person name="Sun H."/>
            <person name="Yadav J.S."/>
            <person name="Pangilinan J."/>
            <person name="Larsson K.H."/>
            <person name="Matsuura K."/>
            <person name="Barry K."/>
            <person name="Labutti K."/>
            <person name="Kuo R."/>
            <person name="Ohm R.A."/>
            <person name="Bhattacharya S.S."/>
            <person name="Shirouzu T."/>
            <person name="Yoshinaga Y."/>
            <person name="Martin F.M."/>
            <person name="Grigoriev I.V."/>
            <person name="Hibbett D.S."/>
        </authorList>
    </citation>
    <scope>NUCLEOTIDE SEQUENCE [LARGE SCALE GENOMIC DNA]</scope>
    <source>
        <strain evidence="4 5">CBS 109695</strain>
    </source>
</reference>
<accession>A0A166HU88</accession>
<gene>
    <name evidence="4" type="ORF">FIBSPDRAFT_892828</name>
</gene>
<evidence type="ECO:0000256" key="2">
    <source>
        <dbReference type="ARBA" id="ARBA00022553"/>
    </source>
</evidence>
<dbReference type="Gene3D" id="3.40.50.12780">
    <property type="entry name" value="N-terminal domain of ligase-like"/>
    <property type="match status" value="1"/>
</dbReference>
<dbReference type="OrthoDB" id="429813at2759"/>
<organism evidence="4 5">
    <name type="scientific">Athelia psychrophila</name>
    <dbReference type="NCBI Taxonomy" id="1759441"/>
    <lineage>
        <taxon>Eukaryota</taxon>
        <taxon>Fungi</taxon>
        <taxon>Dikarya</taxon>
        <taxon>Basidiomycota</taxon>
        <taxon>Agaricomycotina</taxon>
        <taxon>Agaricomycetes</taxon>
        <taxon>Agaricomycetidae</taxon>
        <taxon>Atheliales</taxon>
        <taxon>Atheliaceae</taxon>
        <taxon>Athelia</taxon>
    </lineage>
</organism>
<dbReference type="AlphaFoldDB" id="A0A166HU88"/>
<keyword evidence="2" id="KW-0597">Phosphoprotein</keyword>
<dbReference type="InterPro" id="IPR051414">
    <property type="entry name" value="Adenylate-forming_Reductase"/>
</dbReference>
<feature type="domain" description="AMP-dependent synthetase/ligase" evidence="3">
    <location>
        <begin position="32"/>
        <end position="359"/>
    </location>
</feature>
<evidence type="ECO:0000256" key="1">
    <source>
        <dbReference type="ARBA" id="ARBA00022450"/>
    </source>
</evidence>
<name>A0A166HU88_9AGAM</name>
<dbReference type="InterPro" id="IPR000873">
    <property type="entry name" value="AMP-dep_synth/lig_dom"/>
</dbReference>
<sequence>MMPTQPSVVYPPLDGSVLIPFLADFNLQHNASLPAFVYSEAVGSLTEISFLEFGRAAHRAAHLLHPGHGESKGEVVAIMTEIDKLLYEAIFAGLMRAGFVPLPITPRHSAEAVVEVLQKSGCHRILTSHASLGALMAQISALAPPEYSLLIQEVPTLAQCYPVLGHETTADVFTPYPEPLSPPEMDGVVLILLSSGSTGHPRPIPHTNRTVLGWRALTAVANVRRTSRISGMHQPPFHIGGLIRDFLVPMTALTSVSLYPPTSFCDHAKVPVVPTSDNIIEHCKWTGVTAVYAAPKFIEVWASEPESVKWLKTIDFLAFSGGPLAVKTGDALSHAGVKLVNLYGSTEIGGVTKFSTDNTERSPEDWNYVQFSDKVNVRWAPQADGSFESQFLDTEVHRVSVYNLPDANGYASNDCWAPHPTESNFWRFVGRLDDVLILVSGAKMVPALLENMIMSSPLVTGIVVFGQGRPQVGLLLEPAPGVVGDLLEFRNRIWPVVEEANRIGPIYSRVSKEMILLIAADRPMVRTTKWTVAKKATSQAYASEIDALYDALE</sequence>
<dbReference type="InterPro" id="IPR042099">
    <property type="entry name" value="ANL_N_sf"/>
</dbReference>
<dbReference type="Pfam" id="PF23562">
    <property type="entry name" value="AMP-binding_C_3"/>
    <property type="match status" value="1"/>
</dbReference>
<dbReference type="STRING" id="436010.A0A166HU88"/>
<dbReference type="PANTHER" id="PTHR43439:SF2">
    <property type="entry name" value="ENZYME, PUTATIVE (JCVI)-RELATED"/>
    <property type="match status" value="1"/>
</dbReference>
<dbReference type="PROSITE" id="PS00455">
    <property type="entry name" value="AMP_BINDING"/>
    <property type="match status" value="1"/>
</dbReference>
<evidence type="ECO:0000313" key="5">
    <source>
        <dbReference type="Proteomes" id="UP000076532"/>
    </source>
</evidence>
<dbReference type="InterPro" id="IPR020845">
    <property type="entry name" value="AMP-binding_CS"/>
</dbReference>
<evidence type="ECO:0000259" key="3">
    <source>
        <dbReference type="Pfam" id="PF00501"/>
    </source>
</evidence>
<keyword evidence="1" id="KW-0596">Phosphopantetheine</keyword>
<dbReference type="EMBL" id="KV417565">
    <property type="protein sequence ID" value="KZP19239.1"/>
    <property type="molecule type" value="Genomic_DNA"/>
</dbReference>
<dbReference type="SUPFAM" id="SSF56801">
    <property type="entry name" value="Acetyl-CoA synthetase-like"/>
    <property type="match status" value="1"/>
</dbReference>
<protein>
    <submittedName>
        <fullName evidence="4">Acetyl-CoA synthetase-like protein</fullName>
    </submittedName>
</protein>
<evidence type="ECO:0000313" key="4">
    <source>
        <dbReference type="EMBL" id="KZP19239.1"/>
    </source>
</evidence>
<dbReference type="Pfam" id="PF00501">
    <property type="entry name" value="AMP-binding"/>
    <property type="match status" value="1"/>
</dbReference>
<proteinExistence type="predicted"/>
<dbReference type="Proteomes" id="UP000076532">
    <property type="component" value="Unassembled WGS sequence"/>
</dbReference>
<dbReference type="PANTHER" id="PTHR43439">
    <property type="entry name" value="PHENYLACETATE-COENZYME A LIGASE"/>
    <property type="match status" value="1"/>
</dbReference>